<dbReference type="AlphaFoldDB" id="A0A6J7UPA2"/>
<gene>
    <name evidence="1" type="ORF">UFOPK4347_01580</name>
</gene>
<accession>A0A6J7UPA2</accession>
<reference evidence="1" key="1">
    <citation type="submission" date="2020-05" db="EMBL/GenBank/DDBJ databases">
        <authorList>
            <person name="Chiriac C."/>
            <person name="Salcher M."/>
            <person name="Ghai R."/>
            <person name="Kavagutti S V."/>
        </authorList>
    </citation>
    <scope>NUCLEOTIDE SEQUENCE</scope>
</reference>
<protein>
    <submittedName>
        <fullName evidence="1">Unannotated protein</fullName>
    </submittedName>
</protein>
<sequence>MSNAEWLNEGAQCVLCEQFYLELLGYQAEGALVECGSCHQVYILAPHPETGGFPWETEDMPVIEWNYNGPDSEEVNLFDDAPDGDGYSW</sequence>
<evidence type="ECO:0000313" key="1">
    <source>
        <dbReference type="EMBL" id="CAB5067781.1"/>
    </source>
</evidence>
<name>A0A6J7UPA2_9ZZZZ</name>
<organism evidence="1">
    <name type="scientific">freshwater metagenome</name>
    <dbReference type="NCBI Taxonomy" id="449393"/>
    <lineage>
        <taxon>unclassified sequences</taxon>
        <taxon>metagenomes</taxon>
        <taxon>ecological metagenomes</taxon>
    </lineage>
</organism>
<dbReference type="EMBL" id="CAFBQU010000067">
    <property type="protein sequence ID" value="CAB5067781.1"/>
    <property type="molecule type" value="Genomic_DNA"/>
</dbReference>
<proteinExistence type="predicted"/>